<reference evidence="2 3" key="1">
    <citation type="submission" date="2020-04" db="EMBL/GenBank/DDBJ databases">
        <title>Antimicrobial susceptibility and clonality of vaginal-derived multi-drug resistant Mobiluncus isolates in China.</title>
        <authorList>
            <person name="Zhang X."/>
        </authorList>
    </citation>
    <scope>NUCLEOTIDE SEQUENCE [LARGE SCALE GENOMIC DNA]</scope>
    <source>
        <strain evidence="2 3">12</strain>
    </source>
</reference>
<feature type="transmembrane region" description="Helical" evidence="1">
    <location>
        <begin position="338"/>
        <end position="357"/>
    </location>
</feature>
<keyword evidence="1" id="KW-1133">Transmembrane helix</keyword>
<keyword evidence="1" id="KW-0812">Transmembrane</keyword>
<organism evidence="2 3">
    <name type="scientific">Mobiluncus mulieris</name>
    <dbReference type="NCBI Taxonomy" id="2052"/>
    <lineage>
        <taxon>Bacteria</taxon>
        <taxon>Bacillati</taxon>
        <taxon>Actinomycetota</taxon>
        <taxon>Actinomycetes</taxon>
        <taxon>Actinomycetales</taxon>
        <taxon>Actinomycetaceae</taxon>
        <taxon>Mobiluncus</taxon>
    </lineage>
</organism>
<feature type="transmembrane region" description="Helical" evidence="1">
    <location>
        <begin position="464"/>
        <end position="481"/>
    </location>
</feature>
<dbReference type="AlphaFoldDB" id="A0A7Y0URZ8"/>
<protein>
    <submittedName>
        <fullName evidence="2">Uncharacterized protein</fullName>
    </submittedName>
</protein>
<keyword evidence="1" id="KW-0472">Membrane</keyword>
<feature type="transmembrane region" description="Helical" evidence="1">
    <location>
        <begin position="364"/>
        <end position="382"/>
    </location>
</feature>
<evidence type="ECO:0000313" key="3">
    <source>
        <dbReference type="Proteomes" id="UP000575397"/>
    </source>
</evidence>
<gene>
    <name evidence="2" type="ORF">HHJ77_01590</name>
</gene>
<feature type="transmembrane region" description="Helical" evidence="1">
    <location>
        <begin position="260"/>
        <end position="279"/>
    </location>
</feature>
<feature type="transmembrane region" description="Helical" evidence="1">
    <location>
        <begin position="414"/>
        <end position="432"/>
    </location>
</feature>
<evidence type="ECO:0000256" key="1">
    <source>
        <dbReference type="SAM" id="Phobius"/>
    </source>
</evidence>
<name>A0A7Y0URZ8_9ACTO</name>
<sequence>MVVLGQQWRWDTAAWRDSPVNQFFDTGLKANLVTRTVGNTTSVSEGLAALAVGNRSGKAAGNWNLAAQLTADSLGAITFSTFGSKVSTWFRNEKSRPGHSGSDLYYPDAYFQNADPGVFATLLGTALRPGSVSFVDTTVMPREKQFSMVAALLEQARDQGWNLMAMSVSDAPGVGGEPRLQAFLGFGSYFGSGAATSASTRRPGLVQLADVSATILDYFGAVIPTQVKGQPIGAKQNVSVRTLASAARRAAIILPAQRCFIPLLSTLLSIVLIAGVWSLNRRLHPNLGSTWESPRRLLRFWRGMGLFLALVPAASFLMNLVPWWEVGSSETEVAVGEFYWFGALLPFAVAGIISIFWSGLGLNALFGPLAIISVSSLVIGLFDPWIGSPMMLDAVMGAQSTIGGRFYGIDNMMFAIYLTGALLLCSLIYGLAGENTRRPLFAVLLLFAVGVMAIDAIPFLGADFGGLLASFPAFVVLFVKLRSKPLKPLLSLVVLLFAFGLAALLAYLDWLRPPSQRTHLGHFVDSVRDGKLGEILWGKLTQLSTAGWNPVVVGLTTAIFFVGIALLAWPLFSNWRNPYRRDYAWLLGSARAQTAPEGIPLSAPEKAFIWAWFTAMMLGMALNDSTVLVGLVGFTVAAPAWLSLFAHKYLEAK</sequence>
<feature type="transmembrane region" description="Helical" evidence="1">
    <location>
        <begin position="300"/>
        <end position="318"/>
    </location>
</feature>
<comment type="caution">
    <text evidence="2">The sequence shown here is derived from an EMBL/GenBank/DDBJ whole genome shotgun (WGS) entry which is preliminary data.</text>
</comment>
<feature type="transmembrane region" description="Helical" evidence="1">
    <location>
        <begin position="551"/>
        <end position="572"/>
    </location>
</feature>
<dbReference type="Proteomes" id="UP000575397">
    <property type="component" value="Unassembled WGS sequence"/>
</dbReference>
<accession>A0A7Y0URZ8</accession>
<feature type="transmembrane region" description="Helical" evidence="1">
    <location>
        <begin position="628"/>
        <end position="646"/>
    </location>
</feature>
<feature type="transmembrane region" description="Helical" evidence="1">
    <location>
        <begin position="439"/>
        <end position="458"/>
    </location>
</feature>
<dbReference type="EMBL" id="JABCUS010000003">
    <property type="protein sequence ID" value="NMX02658.1"/>
    <property type="molecule type" value="Genomic_DNA"/>
</dbReference>
<evidence type="ECO:0000313" key="2">
    <source>
        <dbReference type="EMBL" id="NMX02658.1"/>
    </source>
</evidence>
<feature type="transmembrane region" description="Helical" evidence="1">
    <location>
        <begin position="488"/>
        <end position="508"/>
    </location>
</feature>
<proteinExistence type="predicted"/>